<dbReference type="InterPro" id="IPR029063">
    <property type="entry name" value="SAM-dependent_MTases_sf"/>
</dbReference>
<sequence length="394" mass="45918">MELINILRQHIEQNTWVQAILSQVRKKDGSLAQKVQIKPVELKGVMHYQFSYYYENKVKHENLLGEESIERVESLLQESYRQAVLQTTDNDYHILVSKKGKLKIMTKPPTKKSIDRQHNRQKTYILEEGIAVPFLVELGVMTESGKVHNKKYDKYRQINRFLEMIRDILPHLPRNRTVQILDFGCGKSYLTFALYYYLVELEKLDVHITGLDLKEDVIRHCQQLAEQFGYENLQFKVGDIAKYDEKSAIDMMVTLHACDTATDAALEKAVRWNAGIILSVPCCQHELLTQIDNDILEPMLGHGLIKERFASLATDSIRAKLLSILRYRTQLLEFIDLEHTPKNILIRAIKEESLAKDKQKQLVREYTTFRDFIQAKPYLERALEDRLAPLLEES</sequence>
<dbReference type="Proteomes" id="UP001235840">
    <property type="component" value="Unassembled WGS sequence"/>
</dbReference>
<evidence type="ECO:0000313" key="2">
    <source>
        <dbReference type="EMBL" id="MDQ0165063.1"/>
    </source>
</evidence>
<dbReference type="Pfam" id="PF13679">
    <property type="entry name" value="Methyltransf_32"/>
    <property type="match status" value="1"/>
</dbReference>
<dbReference type="PANTHER" id="PTHR13369">
    <property type="match status" value="1"/>
</dbReference>
<protein>
    <submittedName>
        <fullName evidence="2">SAM-dependent methyltransferase</fullName>
    </submittedName>
</protein>
<name>A0ABT9VVR2_9BACI</name>
<dbReference type="InterPro" id="IPR025714">
    <property type="entry name" value="Methyltranfer_dom"/>
</dbReference>
<keyword evidence="2" id="KW-0489">Methyltransferase</keyword>
<proteinExistence type="predicted"/>
<comment type="caution">
    <text evidence="2">The sequence shown here is derived from an EMBL/GenBank/DDBJ whole genome shotgun (WGS) entry which is preliminary data.</text>
</comment>
<organism evidence="2 3">
    <name type="scientific">Caldalkalibacillus horti</name>
    <dbReference type="NCBI Taxonomy" id="77523"/>
    <lineage>
        <taxon>Bacteria</taxon>
        <taxon>Bacillati</taxon>
        <taxon>Bacillota</taxon>
        <taxon>Bacilli</taxon>
        <taxon>Bacillales</taxon>
        <taxon>Bacillaceae</taxon>
        <taxon>Caldalkalibacillus</taxon>
    </lineage>
</organism>
<dbReference type="RefSeq" id="WP_307391610.1">
    <property type="nucleotide sequence ID" value="NZ_BAAADK010000010.1"/>
</dbReference>
<reference evidence="2 3" key="1">
    <citation type="submission" date="2023-07" db="EMBL/GenBank/DDBJ databases">
        <title>Genomic Encyclopedia of Type Strains, Phase IV (KMG-IV): sequencing the most valuable type-strain genomes for metagenomic binning, comparative biology and taxonomic classification.</title>
        <authorList>
            <person name="Goeker M."/>
        </authorList>
    </citation>
    <scope>NUCLEOTIDE SEQUENCE [LARGE SCALE GENOMIC DNA]</scope>
    <source>
        <strain evidence="2 3">DSM 12751</strain>
    </source>
</reference>
<feature type="domain" description="Methyltransferase" evidence="1">
    <location>
        <begin position="153"/>
        <end position="289"/>
    </location>
</feature>
<dbReference type="EMBL" id="JAUSTY010000003">
    <property type="protein sequence ID" value="MDQ0165063.1"/>
    <property type="molecule type" value="Genomic_DNA"/>
</dbReference>
<dbReference type="GO" id="GO:0008168">
    <property type="term" value="F:methyltransferase activity"/>
    <property type="evidence" value="ECO:0007669"/>
    <property type="project" value="UniProtKB-KW"/>
</dbReference>
<dbReference type="PANTHER" id="PTHR13369:SF3">
    <property type="entry name" value="METHYLTRANSFERASE DOMAIN-CONTAINING PROTEIN"/>
    <property type="match status" value="1"/>
</dbReference>
<gene>
    <name evidence="2" type="ORF">J2S11_000963</name>
</gene>
<dbReference type="SUPFAM" id="SSF53335">
    <property type="entry name" value="S-adenosyl-L-methionine-dependent methyltransferases"/>
    <property type="match status" value="1"/>
</dbReference>
<keyword evidence="2" id="KW-0808">Transferase</keyword>
<dbReference type="CDD" id="cd02440">
    <property type="entry name" value="AdoMet_MTases"/>
    <property type="match status" value="1"/>
</dbReference>
<accession>A0ABT9VVR2</accession>
<keyword evidence="3" id="KW-1185">Reference proteome</keyword>
<evidence type="ECO:0000259" key="1">
    <source>
        <dbReference type="Pfam" id="PF13679"/>
    </source>
</evidence>
<dbReference type="Gene3D" id="3.40.50.150">
    <property type="entry name" value="Vaccinia Virus protein VP39"/>
    <property type="match status" value="1"/>
</dbReference>
<dbReference type="GO" id="GO:0032259">
    <property type="term" value="P:methylation"/>
    <property type="evidence" value="ECO:0007669"/>
    <property type="project" value="UniProtKB-KW"/>
</dbReference>
<evidence type="ECO:0000313" key="3">
    <source>
        <dbReference type="Proteomes" id="UP001235840"/>
    </source>
</evidence>